<reference evidence="5 6" key="1">
    <citation type="submission" date="2010-10" db="EMBL/GenBank/DDBJ databases">
        <title>Complete sequence of Frankia sp. EuI1c.</title>
        <authorList>
            <consortium name="US DOE Joint Genome Institute"/>
            <person name="Lucas S."/>
            <person name="Copeland A."/>
            <person name="Lapidus A."/>
            <person name="Cheng J.-F."/>
            <person name="Bruce D."/>
            <person name="Goodwin L."/>
            <person name="Pitluck S."/>
            <person name="Chertkov O."/>
            <person name="Detter J.C."/>
            <person name="Han C."/>
            <person name="Tapia R."/>
            <person name="Land M."/>
            <person name="Hauser L."/>
            <person name="Jeffries C."/>
            <person name="Kyrpides N."/>
            <person name="Ivanova N."/>
            <person name="Mikhailova N."/>
            <person name="Beauchemin N."/>
            <person name="Sen A."/>
            <person name="Sur S.A."/>
            <person name="Gtari M."/>
            <person name="Wall L."/>
            <person name="Tisa L."/>
            <person name="Woyke T."/>
        </authorList>
    </citation>
    <scope>NUCLEOTIDE SEQUENCE [LARGE SCALE GENOMIC DNA]</scope>
    <source>
        <strain evidence="6">DSM 45817 / CECT 9037 / EuI1c</strain>
    </source>
</reference>
<dbReference type="InterPro" id="IPR000330">
    <property type="entry name" value="SNF2_N"/>
</dbReference>
<dbReference type="eggNOG" id="COG0553">
    <property type="taxonomic scope" value="Bacteria"/>
</dbReference>
<dbReference type="PROSITE" id="PS51194">
    <property type="entry name" value="HELICASE_CTER"/>
    <property type="match status" value="1"/>
</dbReference>
<dbReference type="STRING" id="298654.FraEuI1c_3937"/>
<dbReference type="SMART" id="SM00490">
    <property type="entry name" value="HELICc"/>
    <property type="match status" value="1"/>
</dbReference>
<dbReference type="Gene3D" id="3.40.50.10810">
    <property type="entry name" value="Tandem AAA-ATPase domain"/>
    <property type="match status" value="1"/>
</dbReference>
<dbReference type="InterPro" id="IPR014001">
    <property type="entry name" value="Helicase_ATP-bd"/>
</dbReference>
<dbReference type="Pfam" id="PF00176">
    <property type="entry name" value="SNF2-rel_dom"/>
    <property type="match status" value="1"/>
</dbReference>
<dbReference type="PANTHER" id="PTHR45629:SF7">
    <property type="entry name" value="DNA EXCISION REPAIR PROTEIN ERCC-6-RELATED"/>
    <property type="match status" value="1"/>
</dbReference>
<dbReference type="Pfam" id="PF00271">
    <property type="entry name" value="Helicase_C"/>
    <property type="match status" value="1"/>
</dbReference>
<dbReference type="Pfam" id="PF12419">
    <property type="entry name" value="DUF3670"/>
    <property type="match status" value="1"/>
</dbReference>
<evidence type="ECO:0000259" key="3">
    <source>
        <dbReference type="PROSITE" id="PS51192"/>
    </source>
</evidence>
<dbReference type="InterPro" id="IPR049730">
    <property type="entry name" value="SNF2/RAD54-like_C"/>
</dbReference>
<proteinExistence type="predicted"/>
<dbReference type="SMART" id="SM00487">
    <property type="entry name" value="DEXDc"/>
    <property type="match status" value="1"/>
</dbReference>
<evidence type="ECO:0000313" key="5">
    <source>
        <dbReference type="EMBL" id="ADP81943.1"/>
    </source>
</evidence>
<dbReference type="InParanoid" id="E3J5J9"/>
<sequence length="1045" mass="110531">MLVVHAVCTAADGVRLWAEDTRRRDEAPPEGGARHPFAAAGPDLAALVTGQRAGVGPATRSAGDSSAGAGQRTVLLPTTATGPVASPELTAALAEAGPASGGPAAVGNSPALRRWLVDMVRPGVPLRFGAGEAFRLGASALFLLAVDGFAADLVDRGRVLPAVGGDGAGAVARWLPVRTGPDADRFGALGVAMPPAFRAAVDGDTPETGPADALSAALDDLVDAHARDRLRRAGRDPRAGDSAAPAPKTRVPKAKRSGLAGAAADWLRALDGDPGLTAAGTPVRELATKVGAWRAGGGRSWPTRLCFRLGEPGALSRTAPGDVDAWRVDFLLQAVADPGVQVLAGEVWTRRPAGPTSWATDAQESLLAGLGRAVAVWPGLGRALREARPTGLDLDLDQAQEFLRLTGALEQEGFGVLVPSWWTRPPRSASRLTVRAVHPVAPVLRDITTDLDRIVDFRWAVSLGDVELTDVELDALAAAKTELVRLRGRWTRVSPRELAGLDLARQSAGGRLTVRDVLAHTGLQPGPAEASGDVEVVADGWLGALLAGAVGEPGPDRAGLTRVEPPAGLGVRLRPYQEHGLAWLALLDRLGVGAVLADDMGLGKTIQVLALELLARAGARREPTLVVCPTSVLGNWRREAEQVAPGLTVHTHHASGDGSPLAEAAGRHDLVLTTYTQLARDVETFRQVGWDRLVLDEAQQIKNAATAQARAVRRLTARHRVALTGTPVENRLGDLWSIMRAVNPGLLGSASSFHARYAVPIERYGDPDATARLRRRIRPVVLRRVKTDPAVLRDLPAKVELRQLCTLTAEQAALYRAVVDDMMERLRDASSPVRRNGVVLAAMTRLKQVCNHPAHLLGDGSALAGRSGKLARLEELLTQVVAGGERALCFTQFARFGAMLAPYLSTRLGVEVSFLHGGLRAAERDALIERFQTGTGPGVFLLSLKAGGTGVNLTAANHVVHVDRWWNPAVEAQATDRAHRIGQRRDVWVRTLLCMGTLEERIDRILVDKAALARTVVGGGESWLAALNTDELRDLVALAPEAVDG</sequence>
<dbReference type="AlphaFoldDB" id="E3J5J9"/>
<dbReference type="InterPro" id="IPR022138">
    <property type="entry name" value="DUF3670"/>
</dbReference>
<keyword evidence="1" id="KW-0378">Hydrolase</keyword>
<accession>E3J5J9</accession>
<feature type="domain" description="Helicase ATP-binding" evidence="3">
    <location>
        <begin position="585"/>
        <end position="745"/>
    </location>
</feature>
<evidence type="ECO:0000259" key="4">
    <source>
        <dbReference type="PROSITE" id="PS51194"/>
    </source>
</evidence>
<dbReference type="HOGENOM" id="CLU_000315_21_8_11"/>
<dbReference type="GO" id="GO:0005524">
    <property type="term" value="F:ATP binding"/>
    <property type="evidence" value="ECO:0007669"/>
    <property type="project" value="InterPro"/>
</dbReference>
<evidence type="ECO:0000256" key="2">
    <source>
        <dbReference type="SAM" id="MobiDB-lite"/>
    </source>
</evidence>
<feature type="domain" description="Helicase C-terminal" evidence="4">
    <location>
        <begin position="872"/>
        <end position="1028"/>
    </location>
</feature>
<dbReference type="GO" id="GO:0016787">
    <property type="term" value="F:hydrolase activity"/>
    <property type="evidence" value="ECO:0007669"/>
    <property type="project" value="UniProtKB-KW"/>
</dbReference>
<dbReference type="InterPro" id="IPR001650">
    <property type="entry name" value="Helicase_C-like"/>
</dbReference>
<dbReference type="KEGG" id="fri:FraEuI1c_3937"/>
<dbReference type="EMBL" id="CP002299">
    <property type="protein sequence ID" value="ADP81943.1"/>
    <property type="molecule type" value="Genomic_DNA"/>
</dbReference>
<feature type="region of interest" description="Disordered" evidence="2">
    <location>
        <begin position="231"/>
        <end position="257"/>
    </location>
</feature>
<dbReference type="InterPro" id="IPR038718">
    <property type="entry name" value="SNF2-like_sf"/>
</dbReference>
<dbReference type="CDD" id="cd18012">
    <property type="entry name" value="DEXQc_arch_SWI2_SNF2"/>
    <property type="match status" value="1"/>
</dbReference>
<dbReference type="RefSeq" id="WP_013425061.1">
    <property type="nucleotide sequence ID" value="NC_014666.1"/>
</dbReference>
<protein>
    <submittedName>
        <fullName evidence="5">SNF2-related protein</fullName>
    </submittedName>
</protein>
<dbReference type="PANTHER" id="PTHR45629">
    <property type="entry name" value="SNF2/RAD54 FAMILY MEMBER"/>
    <property type="match status" value="1"/>
</dbReference>
<name>E3J5J9_PSEI1</name>
<dbReference type="OrthoDB" id="9760715at2"/>
<gene>
    <name evidence="5" type="ordered locus">FraEuI1c_3937</name>
</gene>
<organism evidence="5 6">
    <name type="scientific">Pseudofrankia inefficax (strain DSM 45817 / CECT 9037 / DDB 130130 / EuI1c)</name>
    <name type="common">Frankia inefficax</name>
    <dbReference type="NCBI Taxonomy" id="298654"/>
    <lineage>
        <taxon>Bacteria</taxon>
        <taxon>Bacillati</taxon>
        <taxon>Actinomycetota</taxon>
        <taxon>Actinomycetes</taxon>
        <taxon>Frankiales</taxon>
        <taxon>Frankiaceae</taxon>
        <taxon>Pseudofrankia</taxon>
    </lineage>
</organism>
<evidence type="ECO:0000313" key="6">
    <source>
        <dbReference type="Proteomes" id="UP000002484"/>
    </source>
</evidence>
<dbReference type="GO" id="GO:0015616">
    <property type="term" value="F:DNA translocase activity"/>
    <property type="evidence" value="ECO:0007669"/>
    <property type="project" value="TreeGrafter"/>
</dbReference>
<dbReference type="Gene3D" id="3.40.50.300">
    <property type="entry name" value="P-loop containing nucleotide triphosphate hydrolases"/>
    <property type="match status" value="1"/>
</dbReference>
<keyword evidence="6" id="KW-1185">Reference proteome</keyword>
<dbReference type="InterPro" id="IPR027417">
    <property type="entry name" value="P-loop_NTPase"/>
</dbReference>
<dbReference type="Proteomes" id="UP000002484">
    <property type="component" value="Chromosome"/>
</dbReference>
<evidence type="ECO:0000256" key="1">
    <source>
        <dbReference type="ARBA" id="ARBA00022801"/>
    </source>
</evidence>
<dbReference type="PROSITE" id="PS51192">
    <property type="entry name" value="HELICASE_ATP_BIND_1"/>
    <property type="match status" value="1"/>
</dbReference>
<dbReference type="FunCoup" id="E3J5J9">
    <property type="interactions" value="3"/>
</dbReference>
<dbReference type="InterPro" id="IPR050496">
    <property type="entry name" value="SNF2_RAD54_helicase_repair"/>
</dbReference>
<dbReference type="CDD" id="cd18793">
    <property type="entry name" value="SF2_C_SNF"/>
    <property type="match status" value="1"/>
</dbReference>
<dbReference type="SUPFAM" id="SSF52540">
    <property type="entry name" value="P-loop containing nucleoside triphosphate hydrolases"/>
    <property type="match status" value="2"/>
</dbReference>